<name>A0AAN5A134_9RHOB</name>
<evidence type="ECO:0000313" key="4">
    <source>
        <dbReference type="Proteomes" id="UP000634647"/>
    </source>
</evidence>
<evidence type="ECO:0008006" key="5">
    <source>
        <dbReference type="Google" id="ProtNLM"/>
    </source>
</evidence>
<keyword evidence="3" id="KW-1185">Reference proteome</keyword>
<evidence type="ECO:0000313" key="2">
    <source>
        <dbReference type="EMBL" id="SDX69636.1"/>
    </source>
</evidence>
<accession>A0AAN5A134</accession>
<dbReference type="EMBL" id="FNOB01000025">
    <property type="protein sequence ID" value="SDX69636.1"/>
    <property type="molecule type" value="Genomic_DNA"/>
</dbReference>
<proteinExistence type="predicted"/>
<protein>
    <recommendedName>
        <fullName evidence="5">Homeodomain phBC6A51-type domain-containing protein</fullName>
    </recommendedName>
</protein>
<reference evidence="1" key="1">
    <citation type="journal article" date="2014" name="Int. J. Syst. Evol. Microbiol.">
        <title>Complete genome sequence of Corynebacterium casei LMG S-19264T (=DSM 44701T), isolated from a smear-ripened cheese.</title>
        <authorList>
            <consortium name="US DOE Joint Genome Institute (JGI-PGF)"/>
            <person name="Walter F."/>
            <person name="Albersmeier A."/>
            <person name="Kalinowski J."/>
            <person name="Ruckert C."/>
        </authorList>
    </citation>
    <scope>NUCLEOTIDE SEQUENCE</scope>
    <source>
        <strain evidence="1">CGMCC 1.10859</strain>
    </source>
</reference>
<dbReference type="EMBL" id="BNAB01000025">
    <property type="protein sequence ID" value="GHE05553.1"/>
    <property type="molecule type" value="Genomic_DNA"/>
</dbReference>
<dbReference type="RefSeq" id="WP_035838662.1">
    <property type="nucleotide sequence ID" value="NZ_BNAB01000025.1"/>
</dbReference>
<dbReference type="Proteomes" id="UP000199541">
    <property type="component" value="Unassembled WGS sequence"/>
</dbReference>
<dbReference type="AlphaFoldDB" id="A0AAN5A134"/>
<dbReference type="Proteomes" id="UP000634647">
    <property type="component" value="Unassembled WGS sequence"/>
</dbReference>
<evidence type="ECO:0000313" key="3">
    <source>
        <dbReference type="Proteomes" id="UP000199541"/>
    </source>
</evidence>
<gene>
    <name evidence="1" type="ORF">GCM10008024_36860</name>
    <name evidence="2" type="ORF">SAMN05444006_1255</name>
</gene>
<reference evidence="2 3" key="2">
    <citation type="submission" date="2016-10" db="EMBL/GenBank/DDBJ databases">
        <authorList>
            <person name="Varghese N."/>
            <person name="Submissions S."/>
        </authorList>
    </citation>
    <scope>NUCLEOTIDE SEQUENCE [LARGE SCALE GENOMIC DNA]</scope>
    <source>
        <strain evidence="2 3">DSM 24802</strain>
    </source>
</reference>
<reference evidence="1" key="3">
    <citation type="submission" date="2023-06" db="EMBL/GenBank/DDBJ databases">
        <authorList>
            <person name="Sun Q."/>
            <person name="Zhou Y."/>
        </authorList>
    </citation>
    <scope>NUCLEOTIDE SEQUENCE</scope>
    <source>
        <strain evidence="1">CGMCC 1.10859</strain>
    </source>
</reference>
<organism evidence="1 4">
    <name type="scientific">Allgaiera indica</name>
    <dbReference type="NCBI Taxonomy" id="765699"/>
    <lineage>
        <taxon>Bacteria</taxon>
        <taxon>Pseudomonadati</taxon>
        <taxon>Pseudomonadota</taxon>
        <taxon>Alphaproteobacteria</taxon>
        <taxon>Rhodobacterales</taxon>
        <taxon>Paracoccaceae</taxon>
        <taxon>Allgaiera</taxon>
    </lineage>
</organism>
<evidence type="ECO:0000313" key="1">
    <source>
        <dbReference type="EMBL" id="GHE05553.1"/>
    </source>
</evidence>
<sequence length="149" mass="16587">MTKPLAIVQPRPSRLSAKLRRAIELRVTEGRTIADACAEAGISPQGWYKAMKRPAVRDHLEEVQRRFVAEVDANRGLIKAQALQVALELMLHAKSESIRARMAEFLASDGKAPQVSVNIDARQGGGYEYRRPGQRVVEIEEEPISSEPE</sequence>
<comment type="caution">
    <text evidence="1">The sequence shown here is derived from an EMBL/GenBank/DDBJ whole genome shotgun (WGS) entry which is preliminary data.</text>
</comment>